<gene>
    <name evidence="1" type="ORF">BSZ32_11310</name>
</gene>
<sequence length="108" mass="12722">MRIQVFLNKAESIRVSALLGFKTLFRWQCQILRSSAVMHHFVISAHTGRQFLSFYPARDKSHFMQNYQIFFKDSQNGPMLLNFFILSIFRNSAIMYEFIGSFLEIDGK</sequence>
<evidence type="ECO:0000313" key="1">
    <source>
        <dbReference type="EMBL" id="PQJ29019.1"/>
    </source>
</evidence>
<reference evidence="1 2" key="1">
    <citation type="submission" date="2016-12" db="EMBL/GenBank/DDBJ databases">
        <title>Study of bacterial adaptation to deep sea.</title>
        <authorList>
            <person name="Song J."/>
            <person name="Yoshizawa S."/>
            <person name="Kogure K."/>
        </authorList>
    </citation>
    <scope>NUCLEOTIDE SEQUENCE [LARGE SCALE GENOMIC DNA]</scope>
    <source>
        <strain evidence="1 2">SAORIC-165</strain>
    </source>
</reference>
<proteinExistence type="predicted"/>
<protein>
    <submittedName>
        <fullName evidence="1">Uncharacterized protein</fullName>
    </submittedName>
</protein>
<accession>A0A2S7U1Z7</accession>
<dbReference type="AlphaFoldDB" id="A0A2S7U1Z7"/>
<name>A0A2S7U1Z7_9BACT</name>
<evidence type="ECO:0000313" key="2">
    <source>
        <dbReference type="Proteomes" id="UP000239907"/>
    </source>
</evidence>
<keyword evidence="2" id="KW-1185">Reference proteome</keyword>
<dbReference type="Proteomes" id="UP000239907">
    <property type="component" value="Unassembled WGS sequence"/>
</dbReference>
<organism evidence="1 2">
    <name type="scientific">Rubritalea profundi</name>
    <dbReference type="NCBI Taxonomy" id="1658618"/>
    <lineage>
        <taxon>Bacteria</taxon>
        <taxon>Pseudomonadati</taxon>
        <taxon>Verrucomicrobiota</taxon>
        <taxon>Verrucomicrobiia</taxon>
        <taxon>Verrucomicrobiales</taxon>
        <taxon>Rubritaleaceae</taxon>
        <taxon>Rubritalea</taxon>
    </lineage>
</organism>
<comment type="caution">
    <text evidence="1">The sequence shown here is derived from an EMBL/GenBank/DDBJ whole genome shotgun (WGS) entry which is preliminary data.</text>
</comment>
<dbReference type="EMBL" id="MQWA01000001">
    <property type="protein sequence ID" value="PQJ29019.1"/>
    <property type="molecule type" value="Genomic_DNA"/>
</dbReference>